<dbReference type="InterPro" id="IPR004619">
    <property type="entry name" value="Type_III_PanK"/>
</dbReference>
<feature type="non-terminal residue" evidence="13">
    <location>
        <position position="1"/>
    </location>
</feature>
<dbReference type="GO" id="GO:0004594">
    <property type="term" value="F:pantothenate kinase activity"/>
    <property type="evidence" value="ECO:0007669"/>
    <property type="project" value="InterPro"/>
</dbReference>
<dbReference type="GO" id="GO:0005737">
    <property type="term" value="C:cytoplasm"/>
    <property type="evidence" value="ECO:0007669"/>
    <property type="project" value="UniProtKB-SubCell"/>
</dbReference>
<keyword evidence="9" id="KW-0630">Potassium</keyword>
<evidence type="ECO:0000313" key="13">
    <source>
        <dbReference type="EMBL" id="SVA57457.1"/>
    </source>
</evidence>
<evidence type="ECO:0000256" key="3">
    <source>
        <dbReference type="ARBA" id="ARBA00011738"/>
    </source>
</evidence>
<keyword evidence="10" id="KW-0173">Coenzyme A biosynthesis</keyword>
<evidence type="ECO:0000256" key="6">
    <source>
        <dbReference type="ARBA" id="ARBA00022741"/>
    </source>
</evidence>
<dbReference type="SUPFAM" id="SSF53067">
    <property type="entry name" value="Actin-like ATPase domain"/>
    <property type="match status" value="2"/>
</dbReference>
<accession>A0A381WZX3</accession>
<protein>
    <recommendedName>
        <fullName evidence="12">Type III pantothenate kinase</fullName>
    </recommendedName>
</protein>
<name>A0A381WZX3_9ZZZZ</name>
<dbReference type="NCBIfam" id="TIGR00671">
    <property type="entry name" value="baf"/>
    <property type="match status" value="1"/>
</dbReference>
<dbReference type="PANTHER" id="PTHR34265:SF1">
    <property type="entry name" value="TYPE III PANTOTHENATE KINASE"/>
    <property type="match status" value="1"/>
</dbReference>
<keyword evidence="6" id="KW-0547">Nucleotide-binding</keyword>
<evidence type="ECO:0000256" key="4">
    <source>
        <dbReference type="ARBA" id="ARBA00022490"/>
    </source>
</evidence>
<comment type="subcellular location">
    <subcellularLocation>
        <location evidence="2">Cytoplasm</location>
    </subcellularLocation>
</comment>
<comment type="cofactor">
    <cofactor evidence="1">
        <name>K(+)</name>
        <dbReference type="ChEBI" id="CHEBI:29103"/>
    </cofactor>
</comment>
<dbReference type="Pfam" id="PF03309">
    <property type="entry name" value="Pan_kinase"/>
    <property type="match status" value="1"/>
</dbReference>
<dbReference type="CDD" id="cd24015">
    <property type="entry name" value="ASKHA_NBD_PanK-III"/>
    <property type="match status" value="1"/>
</dbReference>
<evidence type="ECO:0000256" key="11">
    <source>
        <dbReference type="ARBA" id="ARBA00038036"/>
    </source>
</evidence>
<dbReference type="HAMAP" id="MF_01274">
    <property type="entry name" value="Pantothen_kinase_3"/>
    <property type="match status" value="1"/>
</dbReference>
<gene>
    <name evidence="13" type="ORF">METZ01_LOCUS110311</name>
</gene>
<dbReference type="PANTHER" id="PTHR34265">
    <property type="entry name" value="TYPE III PANTOTHENATE KINASE"/>
    <property type="match status" value="1"/>
</dbReference>
<evidence type="ECO:0000256" key="1">
    <source>
        <dbReference type="ARBA" id="ARBA00001958"/>
    </source>
</evidence>
<dbReference type="GO" id="GO:0015937">
    <property type="term" value="P:coenzyme A biosynthetic process"/>
    <property type="evidence" value="ECO:0007669"/>
    <property type="project" value="UniProtKB-KW"/>
</dbReference>
<keyword evidence="5" id="KW-0808">Transferase</keyword>
<evidence type="ECO:0000256" key="8">
    <source>
        <dbReference type="ARBA" id="ARBA00022840"/>
    </source>
</evidence>
<evidence type="ECO:0000256" key="2">
    <source>
        <dbReference type="ARBA" id="ARBA00004496"/>
    </source>
</evidence>
<keyword evidence="4" id="KW-0963">Cytoplasm</keyword>
<dbReference type="Gene3D" id="3.30.420.40">
    <property type="match status" value="2"/>
</dbReference>
<keyword evidence="7" id="KW-0418">Kinase</keyword>
<evidence type="ECO:0000256" key="12">
    <source>
        <dbReference type="ARBA" id="ARBA00040883"/>
    </source>
</evidence>
<evidence type="ECO:0000256" key="5">
    <source>
        <dbReference type="ARBA" id="ARBA00022679"/>
    </source>
</evidence>
<dbReference type="NCBIfam" id="NF009855">
    <property type="entry name" value="PRK13321.1"/>
    <property type="match status" value="1"/>
</dbReference>
<evidence type="ECO:0000256" key="9">
    <source>
        <dbReference type="ARBA" id="ARBA00022958"/>
    </source>
</evidence>
<evidence type="ECO:0000256" key="7">
    <source>
        <dbReference type="ARBA" id="ARBA00022777"/>
    </source>
</evidence>
<dbReference type="EMBL" id="UINC01013270">
    <property type="protein sequence ID" value="SVA57457.1"/>
    <property type="molecule type" value="Genomic_DNA"/>
</dbReference>
<keyword evidence="8" id="KW-0067">ATP-binding</keyword>
<proteinExistence type="inferred from homology"/>
<dbReference type="AlphaFoldDB" id="A0A381WZX3"/>
<dbReference type="GO" id="GO:0005524">
    <property type="term" value="F:ATP binding"/>
    <property type="evidence" value="ECO:0007669"/>
    <property type="project" value="UniProtKB-KW"/>
</dbReference>
<dbReference type="InterPro" id="IPR043129">
    <property type="entry name" value="ATPase_NBD"/>
</dbReference>
<reference evidence="13" key="1">
    <citation type="submission" date="2018-05" db="EMBL/GenBank/DDBJ databases">
        <authorList>
            <person name="Lanie J.A."/>
            <person name="Ng W.-L."/>
            <person name="Kazmierczak K.M."/>
            <person name="Andrzejewski T.M."/>
            <person name="Davidsen T.M."/>
            <person name="Wayne K.J."/>
            <person name="Tettelin H."/>
            <person name="Glass J.I."/>
            <person name="Rusch D."/>
            <person name="Podicherti R."/>
            <person name="Tsui H.-C.T."/>
            <person name="Winkler M.E."/>
        </authorList>
    </citation>
    <scope>NUCLEOTIDE SEQUENCE</scope>
</reference>
<evidence type="ECO:0000256" key="10">
    <source>
        <dbReference type="ARBA" id="ARBA00022993"/>
    </source>
</evidence>
<comment type="similarity">
    <text evidence="11">Belongs to the type III pantothenate kinase family.</text>
</comment>
<comment type="subunit">
    <text evidence="3">Homodimer.</text>
</comment>
<organism evidence="13">
    <name type="scientific">marine metagenome</name>
    <dbReference type="NCBI Taxonomy" id="408172"/>
    <lineage>
        <taxon>unclassified sequences</taxon>
        <taxon>metagenomes</taxon>
        <taxon>ecological metagenomes</taxon>
    </lineage>
</organism>
<sequence length="256" mass="27172">VGNTQTVLGLYESGATMSSADAGLVDNWRIRTDHERTSDEHAVLIRNLLRQSGYDLEGTVTGVAICAGVPRVLASLRQMIDRYADFDAVVIEPGVKTGMPILYDNPREVGADRIANAVGAYDLYGGPTVVVDFGTGNNFDVISENGEFLGGAIAPGIEISLDALFGRAAALRAVELVEPRCVIGKSTVESLQSGAVYGFAAQIDGMVERFRTELGGCTVVATGGLVDVIAPVASTIEHVEPFLTLHGLRLVHDRNR</sequence>